<evidence type="ECO:0000313" key="2">
    <source>
        <dbReference type="EMBL" id="WGM50095.1"/>
    </source>
</evidence>
<evidence type="ECO:0000313" key="3">
    <source>
        <dbReference type="Proteomes" id="UP001237629"/>
    </source>
</evidence>
<feature type="transmembrane region" description="Helical" evidence="1">
    <location>
        <begin position="30"/>
        <end position="51"/>
    </location>
</feature>
<keyword evidence="3" id="KW-1185">Reference proteome</keyword>
<evidence type="ECO:0000256" key="1">
    <source>
        <dbReference type="SAM" id="Phobius"/>
    </source>
</evidence>
<keyword evidence="1" id="KW-0472">Membrane</keyword>
<reference evidence="2 3" key="1">
    <citation type="submission" date="2023-03" db="EMBL/GenBank/DDBJ databases">
        <authorList>
            <person name="Zhao X."/>
        </authorList>
    </citation>
    <scope>NUCLEOTIDE SEQUENCE [LARGE SCALE GENOMIC DNA]</scope>
</reference>
<sequence>MIKKLIQLILVIIMGILVGISFMFLYNNTFLTSSIFIISSLLFVMFLSCILY</sequence>
<proteinExistence type="predicted"/>
<dbReference type="EMBL" id="OQ737697">
    <property type="protein sequence ID" value="WGM50095.1"/>
    <property type="molecule type" value="Genomic_DNA"/>
</dbReference>
<feature type="transmembrane region" description="Helical" evidence="1">
    <location>
        <begin position="5"/>
        <end position="24"/>
    </location>
</feature>
<keyword evidence="1" id="KW-0812">Transmembrane</keyword>
<protein>
    <submittedName>
        <fullName evidence="2">Uncharacterized protein</fullName>
    </submittedName>
</protein>
<dbReference type="Proteomes" id="UP001237629">
    <property type="component" value="Segment"/>
</dbReference>
<organism evidence="2 3">
    <name type="scientific">Clostridium phage cpp</name>
    <dbReference type="NCBI Taxonomy" id="3042444"/>
    <lineage>
        <taxon>Viruses</taxon>
        <taxon>Duplodnaviria</taxon>
        <taxon>Heunggongvirae</taxon>
        <taxon>Uroviricota</taxon>
        <taxon>Caudoviricetes</taxon>
        <taxon>Guelinviridae</taxon>
        <taxon>Denniswatsonvirinae</taxon>
        <taxon>Gregsiragusavirus</taxon>
        <taxon>Gregsiragusavirus cpp</taxon>
    </lineage>
</organism>
<accession>A0AAF0GV34</accession>
<name>A0AAF0GV34_9CAUD</name>
<keyword evidence="1" id="KW-1133">Transmembrane helix</keyword>